<gene>
    <name evidence="1" type="ORF">JFN87_15930</name>
</gene>
<evidence type="ECO:0000313" key="2">
    <source>
        <dbReference type="Proteomes" id="UP000670475"/>
    </source>
</evidence>
<keyword evidence="2" id="KW-1185">Reference proteome</keyword>
<protein>
    <submittedName>
        <fullName evidence="1">Uncharacterized protein</fullName>
    </submittedName>
</protein>
<dbReference type="RefSeq" id="WP_209340726.1">
    <property type="nucleotide sequence ID" value="NZ_JAGIQL010000057.1"/>
</dbReference>
<dbReference type="AlphaFoldDB" id="A0A940RW22"/>
<sequence>MAVLGEVVVVVDECDHMKVMRAALASHQPAQGRIVVQPTPASSRPAALAHDVLYALGKRLAPAPGAADVWLDSVTPAWLAAAAWSTATGVRHVVVTRAHLLTARRIDQLLAWRETTGVQLTLLWQASPRRLPPALIGARRCVSTPGVLEAILHTAGPLPAQPSFPPTAAAPATDPAVAQPQSILQAQLAWPATAAAIPARTCTGASASAQRQPPAHAHTVAPTDVAALARIAHPLITGALSVLAFTGTQPGALRWLRDLDITPDIDTLKTHAPNHLGCRLHALPTWARPLLAAARTHHRLSGHQPEEALFTAVLTSGARHLRAHAARLPTLNLAMPPRVLVA</sequence>
<dbReference type="Proteomes" id="UP000670475">
    <property type="component" value="Unassembled WGS sequence"/>
</dbReference>
<comment type="caution">
    <text evidence="1">The sequence shown here is derived from an EMBL/GenBank/DDBJ whole genome shotgun (WGS) entry which is preliminary data.</text>
</comment>
<name>A0A940RW22_9ACTN</name>
<dbReference type="EMBL" id="JAGIQL010000057">
    <property type="protein sequence ID" value="MBP0458980.1"/>
    <property type="molecule type" value="Genomic_DNA"/>
</dbReference>
<proteinExistence type="predicted"/>
<accession>A0A940RW22</accession>
<organism evidence="1 2">
    <name type="scientific">Streptomyces montanisoli</name>
    <dbReference type="NCBI Taxonomy" id="2798581"/>
    <lineage>
        <taxon>Bacteria</taxon>
        <taxon>Bacillati</taxon>
        <taxon>Actinomycetota</taxon>
        <taxon>Actinomycetes</taxon>
        <taxon>Kitasatosporales</taxon>
        <taxon>Streptomycetaceae</taxon>
        <taxon>Streptomyces</taxon>
    </lineage>
</organism>
<reference evidence="1" key="1">
    <citation type="submission" date="2021-03" db="EMBL/GenBank/DDBJ databases">
        <title>Whole genome sequence of Streptomyces bomunensis MMS17-BM035.</title>
        <authorList>
            <person name="Lee J.H."/>
        </authorList>
    </citation>
    <scope>NUCLEOTIDE SEQUENCE</scope>
    <source>
        <strain evidence="1">MMS17-BM035</strain>
    </source>
</reference>
<evidence type="ECO:0000313" key="1">
    <source>
        <dbReference type="EMBL" id="MBP0458980.1"/>
    </source>
</evidence>